<dbReference type="Gene3D" id="1.10.150.130">
    <property type="match status" value="1"/>
</dbReference>
<dbReference type="InterPro" id="IPR046668">
    <property type="entry name" value="DUF6538"/>
</dbReference>
<keyword evidence="5" id="KW-1185">Reference proteome</keyword>
<dbReference type="InterPro" id="IPR010998">
    <property type="entry name" value="Integrase_recombinase_N"/>
</dbReference>
<gene>
    <name evidence="4" type="ORF">J2T07_003095</name>
</gene>
<protein>
    <recommendedName>
        <fullName evidence="3">DUF6538 domain-containing protein</fullName>
    </recommendedName>
</protein>
<evidence type="ECO:0000256" key="1">
    <source>
        <dbReference type="ARBA" id="ARBA00023125"/>
    </source>
</evidence>
<dbReference type="EMBL" id="JAUSSK010000004">
    <property type="protein sequence ID" value="MDQ0010889.1"/>
    <property type="molecule type" value="Genomic_DNA"/>
</dbReference>
<feature type="region of interest" description="Disordered" evidence="2">
    <location>
        <begin position="338"/>
        <end position="360"/>
    </location>
</feature>
<feature type="region of interest" description="Disordered" evidence="2">
    <location>
        <begin position="383"/>
        <end position="402"/>
    </location>
</feature>
<name>A0ABT9T0T7_9GAMM</name>
<dbReference type="SUPFAM" id="SSF56349">
    <property type="entry name" value="DNA breaking-rejoining enzymes"/>
    <property type="match status" value="1"/>
</dbReference>
<keyword evidence="1" id="KW-0238">DNA-binding</keyword>
<dbReference type="InterPro" id="IPR011010">
    <property type="entry name" value="DNA_brk_join_enz"/>
</dbReference>
<feature type="domain" description="DUF6538" evidence="3">
    <location>
        <begin position="11"/>
        <end position="64"/>
    </location>
</feature>
<evidence type="ECO:0000256" key="2">
    <source>
        <dbReference type="SAM" id="MobiDB-lite"/>
    </source>
</evidence>
<evidence type="ECO:0000313" key="4">
    <source>
        <dbReference type="EMBL" id="MDQ0010889.1"/>
    </source>
</evidence>
<dbReference type="Proteomes" id="UP001237737">
    <property type="component" value="Unassembled WGS sequence"/>
</dbReference>
<dbReference type="Pfam" id="PF20172">
    <property type="entry name" value="DUF6538"/>
    <property type="match status" value="1"/>
</dbReference>
<feature type="compositionally biased region" description="Low complexity" evidence="2">
    <location>
        <begin position="390"/>
        <end position="402"/>
    </location>
</feature>
<organism evidence="4 5">
    <name type="scientific">Luteibacter jiangsuensis</name>
    <dbReference type="NCBI Taxonomy" id="637577"/>
    <lineage>
        <taxon>Bacteria</taxon>
        <taxon>Pseudomonadati</taxon>
        <taxon>Pseudomonadota</taxon>
        <taxon>Gammaproteobacteria</taxon>
        <taxon>Lysobacterales</taxon>
        <taxon>Rhodanobacteraceae</taxon>
        <taxon>Luteibacter</taxon>
    </lineage>
</organism>
<proteinExistence type="predicted"/>
<evidence type="ECO:0000313" key="5">
    <source>
        <dbReference type="Proteomes" id="UP001237737"/>
    </source>
</evidence>
<evidence type="ECO:0000259" key="3">
    <source>
        <dbReference type="Pfam" id="PF20172"/>
    </source>
</evidence>
<reference evidence="4 5" key="1">
    <citation type="submission" date="2023-07" db="EMBL/GenBank/DDBJ databases">
        <title>Sorghum-associated microbial communities from plants grown in Nebraska, USA.</title>
        <authorList>
            <person name="Schachtman D."/>
        </authorList>
    </citation>
    <scope>NUCLEOTIDE SEQUENCE [LARGE SCALE GENOMIC DNA]</scope>
    <source>
        <strain evidence="4 5">CC60</strain>
    </source>
</reference>
<comment type="caution">
    <text evidence="4">The sequence shown here is derived from an EMBL/GenBank/DDBJ whole genome shotgun (WGS) entry which is preliminary data.</text>
</comment>
<accession>A0ABT9T0T7</accession>
<sequence length="402" mass="44046">MPKPLFLHRPAGLYVRFRVPADLLPVVGSRFLVRPLRMVKGDRARLVAETMAVALSEAFDRLRQGNVVDLKKALDAARSGGRGDLTLGEVALPNGTVLRNVQIDNDQDARQFQAIVREASEQAASPQAKGPAVQRPGRVKQEDMLTHQLGVHVRDLERAGSEKKTILDSRHTLRLFAGIIGDKPVAALTSDDCRLFFDEVCFWPRNASKIPGNKDLSVRDIIRKAKAVGVEPPAGHTLSKHRQRLSAFFNFLIENDKVQRNPLKGIAKASSFDTDEDTGRAFTQAELDAIFEPVAFAAWSAKYPHRFWAPLIGLFTGARVTEVSPSCMSMTLPWNTACRGSTSGRESRVRSSKTKAPSASSPLRNLCWTLDSSTLSRTCAVPTTSDYSHTSQTTTATGSAGR</sequence>